<sequence length="603" mass="66205">MLALACVLLLRLLHMQYALAGPLTWQMGADEDFYWRFAHDVAFGSGGLQDGWAFMDPLYAYLLGAILKLGAGAFPIYVLQIAVDCLSAYGMYRIAALLGRPRAGLIAIFVYAITGTAIAYTMALLKATWVAAFVVWWMYGALSFCRNGRLANWLGFGVLCGIGVALRANLLLMAPLALLCAGWLRWREGDTPKAISLGAACLLAGLAMPLFLLVARNAAISEKYSPMPNNGGIVLHQIYNVENPEGRAGVPSFVGRYSAPGEIWDGYRAEAERRAGTRLTPQAVDAYWREQASTYIESHRLQSVGNAVRKLREASAYPEVPNTRNYVDERIVSPLLHALPLPFGWLFALGVPGLALLTWRDRRGIILLAPLAMGALTLAVFFAEDRFRFNVIAPFVVGTGIWVDALWRALATRQWRSIAAGILITSLLGAWTLSQARLLIPEFPSDWTRLAWGYLKSGQEDKARAILQAQPPGTPGVDELLGYLAVREQRWDLAIAAFERAVEFRQDRHEVWHNFSLALEGGGRTEDALAAAAQALRLRPAEPDYLIHAGDLLIALKRPQEAEVAWMCALNEASPPQRQLAIERLGGAGLRKSDAVGHLSCPK</sequence>
<organism evidence="11 12">
    <name type="scientific">Luteimonas flava</name>
    <dbReference type="NCBI Taxonomy" id="3115822"/>
    <lineage>
        <taxon>Bacteria</taxon>
        <taxon>Pseudomonadati</taxon>
        <taxon>Pseudomonadota</taxon>
        <taxon>Gammaproteobacteria</taxon>
        <taxon>Lysobacterales</taxon>
        <taxon>Lysobacteraceae</taxon>
        <taxon>Luteimonas</taxon>
    </lineage>
</organism>
<evidence type="ECO:0000256" key="5">
    <source>
        <dbReference type="ARBA" id="ARBA00022692"/>
    </source>
</evidence>
<keyword evidence="9" id="KW-0732">Signal</keyword>
<dbReference type="EC" id="2.4.-.-" evidence="11"/>
<feature type="transmembrane region" description="Helical" evidence="8">
    <location>
        <begin position="365"/>
        <end position="382"/>
    </location>
</feature>
<evidence type="ECO:0000259" key="10">
    <source>
        <dbReference type="Pfam" id="PF13231"/>
    </source>
</evidence>
<keyword evidence="2" id="KW-1003">Cell membrane</keyword>
<evidence type="ECO:0000256" key="1">
    <source>
        <dbReference type="ARBA" id="ARBA00004651"/>
    </source>
</evidence>
<comment type="caution">
    <text evidence="11">The sequence shown here is derived from an EMBL/GenBank/DDBJ whole genome shotgun (WGS) entry which is preliminary data.</text>
</comment>
<evidence type="ECO:0000313" key="12">
    <source>
        <dbReference type="Proteomes" id="UP001358324"/>
    </source>
</evidence>
<keyword evidence="7 8" id="KW-0472">Membrane</keyword>
<name>A0ABU7WIN8_9GAMM</name>
<feature type="transmembrane region" description="Helical" evidence="8">
    <location>
        <begin position="129"/>
        <end position="146"/>
    </location>
</feature>
<accession>A0ABU7WIN8</accession>
<keyword evidence="5 8" id="KW-0812">Transmembrane</keyword>
<feature type="transmembrane region" description="Helical" evidence="8">
    <location>
        <begin position="389"/>
        <end position="409"/>
    </location>
</feature>
<feature type="transmembrane region" description="Helical" evidence="8">
    <location>
        <begin position="194"/>
        <end position="215"/>
    </location>
</feature>
<evidence type="ECO:0000256" key="8">
    <source>
        <dbReference type="SAM" id="Phobius"/>
    </source>
</evidence>
<dbReference type="GO" id="GO:0016757">
    <property type="term" value="F:glycosyltransferase activity"/>
    <property type="evidence" value="ECO:0007669"/>
    <property type="project" value="UniProtKB-KW"/>
</dbReference>
<evidence type="ECO:0000256" key="4">
    <source>
        <dbReference type="ARBA" id="ARBA00022679"/>
    </source>
</evidence>
<dbReference type="SUPFAM" id="SSF48452">
    <property type="entry name" value="TPR-like"/>
    <property type="match status" value="1"/>
</dbReference>
<dbReference type="EMBL" id="JAZHBM010000003">
    <property type="protein sequence ID" value="MEF3083835.1"/>
    <property type="molecule type" value="Genomic_DNA"/>
</dbReference>
<comment type="subcellular location">
    <subcellularLocation>
        <location evidence="1">Cell membrane</location>
        <topology evidence="1">Multi-pass membrane protein</topology>
    </subcellularLocation>
</comment>
<evidence type="ECO:0000256" key="3">
    <source>
        <dbReference type="ARBA" id="ARBA00022676"/>
    </source>
</evidence>
<feature type="transmembrane region" description="Helical" evidence="8">
    <location>
        <begin position="153"/>
        <end position="174"/>
    </location>
</feature>
<evidence type="ECO:0000256" key="9">
    <source>
        <dbReference type="SAM" id="SignalP"/>
    </source>
</evidence>
<feature type="transmembrane region" description="Helical" evidence="8">
    <location>
        <begin position="58"/>
        <end position="83"/>
    </location>
</feature>
<dbReference type="PANTHER" id="PTHR33908:SF11">
    <property type="entry name" value="MEMBRANE PROTEIN"/>
    <property type="match status" value="1"/>
</dbReference>
<keyword evidence="12" id="KW-1185">Reference proteome</keyword>
<feature type="transmembrane region" description="Helical" evidence="8">
    <location>
        <begin position="103"/>
        <end position="123"/>
    </location>
</feature>
<evidence type="ECO:0000256" key="2">
    <source>
        <dbReference type="ARBA" id="ARBA00022475"/>
    </source>
</evidence>
<protein>
    <submittedName>
        <fullName evidence="11">Glycosyltransferase family 39 protein</fullName>
        <ecNumber evidence="11">2.4.-.-</ecNumber>
    </submittedName>
</protein>
<feature type="signal peptide" evidence="9">
    <location>
        <begin position="1"/>
        <end position="20"/>
    </location>
</feature>
<gene>
    <name evidence="11" type="ORF">V3391_16585</name>
</gene>
<proteinExistence type="predicted"/>
<dbReference type="PANTHER" id="PTHR33908">
    <property type="entry name" value="MANNOSYLTRANSFERASE YKCB-RELATED"/>
    <property type="match status" value="1"/>
</dbReference>
<keyword evidence="6 8" id="KW-1133">Transmembrane helix</keyword>
<dbReference type="InterPro" id="IPR038731">
    <property type="entry name" value="RgtA/B/C-like"/>
</dbReference>
<dbReference type="Proteomes" id="UP001358324">
    <property type="component" value="Unassembled WGS sequence"/>
</dbReference>
<evidence type="ECO:0000256" key="7">
    <source>
        <dbReference type="ARBA" id="ARBA00023136"/>
    </source>
</evidence>
<evidence type="ECO:0000256" key="6">
    <source>
        <dbReference type="ARBA" id="ARBA00022989"/>
    </source>
</evidence>
<keyword evidence="4 11" id="KW-0808">Transferase</keyword>
<dbReference type="InterPro" id="IPR050297">
    <property type="entry name" value="LipidA_mod_glycosyltrf_83"/>
</dbReference>
<dbReference type="Pfam" id="PF13432">
    <property type="entry name" value="TPR_16"/>
    <property type="match status" value="1"/>
</dbReference>
<dbReference type="Pfam" id="PF13231">
    <property type="entry name" value="PMT_2"/>
    <property type="match status" value="1"/>
</dbReference>
<feature type="chain" id="PRO_5046984927" evidence="9">
    <location>
        <begin position="21"/>
        <end position="603"/>
    </location>
</feature>
<feature type="transmembrane region" description="Helical" evidence="8">
    <location>
        <begin position="339"/>
        <end position="359"/>
    </location>
</feature>
<dbReference type="InterPro" id="IPR011990">
    <property type="entry name" value="TPR-like_helical_dom_sf"/>
</dbReference>
<dbReference type="Gene3D" id="1.25.40.10">
    <property type="entry name" value="Tetratricopeptide repeat domain"/>
    <property type="match status" value="1"/>
</dbReference>
<feature type="domain" description="Glycosyltransferase RgtA/B/C/D-like" evidence="10">
    <location>
        <begin position="57"/>
        <end position="196"/>
    </location>
</feature>
<evidence type="ECO:0000313" key="11">
    <source>
        <dbReference type="EMBL" id="MEF3083835.1"/>
    </source>
</evidence>
<reference evidence="11 12" key="1">
    <citation type="submission" date="2024-01" db="EMBL/GenBank/DDBJ databases">
        <title>Novel species of the genus Luteimonas isolated from rivers.</title>
        <authorList>
            <person name="Lu H."/>
        </authorList>
    </citation>
    <scope>NUCLEOTIDE SEQUENCE [LARGE SCALE GENOMIC DNA]</scope>
    <source>
        <strain evidence="11 12">SMYT11W</strain>
    </source>
</reference>
<dbReference type="RefSeq" id="WP_332079532.1">
    <property type="nucleotide sequence ID" value="NZ_JAZHBM010000003.1"/>
</dbReference>
<keyword evidence="3 11" id="KW-0328">Glycosyltransferase</keyword>